<protein>
    <submittedName>
        <fullName evidence="2">Uncharacterized protein</fullName>
    </submittedName>
</protein>
<dbReference type="EMBL" id="BGZK01000014">
    <property type="protein sequence ID" value="GBP04491.1"/>
    <property type="molecule type" value="Genomic_DNA"/>
</dbReference>
<dbReference type="AlphaFoldDB" id="A0A4C1STW5"/>
<name>A0A4C1STW5_EUMVA</name>
<organism evidence="2 3">
    <name type="scientific">Eumeta variegata</name>
    <name type="common">Bagworm moth</name>
    <name type="synonym">Eumeta japonica</name>
    <dbReference type="NCBI Taxonomy" id="151549"/>
    <lineage>
        <taxon>Eukaryota</taxon>
        <taxon>Metazoa</taxon>
        <taxon>Ecdysozoa</taxon>
        <taxon>Arthropoda</taxon>
        <taxon>Hexapoda</taxon>
        <taxon>Insecta</taxon>
        <taxon>Pterygota</taxon>
        <taxon>Neoptera</taxon>
        <taxon>Endopterygota</taxon>
        <taxon>Lepidoptera</taxon>
        <taxon>Glossata</taxon>
        <taxon>Ditrysia</taxon>
        <taxon>Tineoidea</taxon>
        <taxon>Psychidae</taxon>
        <taxon>Oiketicinae</taxon>
        <taxon>Eumeta</taxon>
    </lineage>
</organism>
<proteinExistence type="predicted"/>
<feature type="region of interest" description="Disordered" evidence="1">
    <location>
        <begin position="47"/>
        <end position="66"/>
    </location>
</feature>
<gene>
    <name evidence="2" type="ORF">EVAR_3870_1</name>
</gene>
<feature type="region of interest" description="Disordered" evidence="1">
    <location>
        <begin position="1"/>
        <end position="36"/>
    </location>
</feature>
<reference evidence="2 3" key="1">
    <citation type="journal article" date="2019" name="Commun. Biol.">
        <title>The bagworm genome reveals a unique fibroin gene that provides high tensile strength.</title>
        <authorList>
            <person name="Kono N."/>
            <person name="Nakamura H."/>
            <person name="Ohtoshi R."/>
            <person name="Tomita M."/>
            <person name="Numata K."/>
            <person name="Arakawa K."/>
        </authorList>
    </citation>
    <scope>NUCLEOTIDE SEQUENCE [LARGE SCALE GENOMIC DNA]</scope>
</reference>
<keyword evidence="3" id="KW-1185">Reference proteome</keyword>
<sequence length="197" mass="22180">MSPETRSAQLPSPSLTRGRENSPHGGRTGISIRNHPPRAALRDFQRARTGEAGVKNKSRKVPVNTDDRKLPRDVLMLLRAKNAALHRASAYLTVFNRSRARAIQRKMWARKQEFGKGNWSTLMEEITPSHKAYWKLAKVLKSEGYEPTPALKKLDDAVVFDDPGKAECLVDSIEQQCFLTFPIRTPDREGSSTKNLS</sequence>
<evidence type="ECO:0000313" key="3">
    <source>
        <dbReference type="Proteomes" id="UP000299102"/>
    </source>
</evidence>
<dbReference type="Proteomes" id="UP000299102">
    <property type="component" value="Unassembled WGS sequence"/>
</dbReference>
<comment type="caution">
    <text evidence="2">The sequence shown here is derived from an EMBL/GenBank/DDBJ whole genome shotgun (WGS) entry which is preliminary data.</text>
</comment>
<evidence type="ECO:0000256" key="1">
    <source>
        <dbReference type="SAM" id="MobiDB-lite"/>
    </source>
</evidence>
<accession>A0A4C1STW5</accession>
<feature type="compositionally biased region" description="Polar residues" evidence="1">
    <location>
        <begin position="1"/>
        <end position="15"/>
    </location>
</feature>
<dbReference type="OrthoDB" id="410155at2759"/>
<evidence type="ECO:0000313" key="2">
    <source>
        <dbReference type="EMBL" id="GBP04491.1"/>
    </source>
</evidence>